<dbReference type="EMBL" id="KZ293432">
    <property type="protein sequence ID" value="PBK68451.1"/>
    <property type="molecule type" value="Genomic_DNA"/>
</dbReference>
<feature type="region of interest" description="Disordered" evidence="1">
    <location>
        <begin position="101"/>
        <end position="125"/>
    </location>
</feature>
<gene>
    <name evidence="2" type="ORF">ARMSODRAFT_975857</name>
</gene>
<organism evidence="2 3">
    <name type="scientific">Armillaria solidipes</name>
    <dbReference type="NCBI Taxonomy" id="1076256"/>
    <lineage>
        <taxon>Eukaryota</taxon>
        <taxon>Fungi</taxon>
        <taxon>Dikarya</taxon>
        <taxon>Basidiomycota</taxon>
        <taxon>Agaricomycotina</taxon>
        <taxon>Agaricomycetes</taxon>
        <taxon>Agaricomycetidae</taxon>
        <taxon>Agaricales</taxon>
        <taxon>Marasmiineae</taxon>
        <taxon>Physalacriaceae</taxon>
        <taxon>Armillaria</taxon>
    </lineage>
</organism>
<name>A0A2H3BC52_9AGAR</name>
<accession>A0A2H3BC52</accession>
<feature type="region of interest" description="Disordered" evidence="1">
    <location>
        <begin position="356"/>
        <end position="399"/>
    </location>
</feature>
<evidence type="ECO:0000313" key="3">
    <source>
        <dbReference type="Proteomes" id="UP000218334"/>
    </source>
</evidence>
<evidence type="ECO:0000256" key="1">
    <source>
        <dbReference type="SAM" id="MobiDB-lite"/>
    </source>
</evidence>
<reference evidence="3" key="1">
    <citation type="journal article" date="2017" name="Nat. Ecol. Evol.">
        <title>Genome expansion and lineage-specific genetic innovations in the forest pathogenic fungi Armillaria.</title>
        <authorList>
            <person name="Sipos G."/>
            <person name="Prasanna A.N."/>
            <person name="Walter M.C."/>
            <person name="O'Connor E."/>
            <person name="Balint B."/>
            <person name="Krizsan K."/>
            <person name="Kiss B."/>
            <person name="Hess J."/>
            <person name="Varga T."/>
            <person name="Slot J."/>
            <person name="Riley R."/>
            <person name="Boka B."/>
            <person name="Rigling D."/>
            <person name="Barry K."/>
            <person name="Lee J."/>
            <person name="Mihaltcheva S."/>
            <person name="LaButti K."/>
            <person name="Lipzen A."/>
            <person name="Waldron R."/>
            <person name="Moloney N.M."/>
            <person name="Sperisen C."/>
            <person name="Kredics L."/>
            <person name="Vagvoelgyi C."/>
            <person name="Patrignani A."/>
            <person name="Fitzpatrick D."/>
            <person name="Nagy I."/>
            <person name="Doyle S."/>
            <person name="Anderson J.B."/>
            <person name="Grigoriev I.V."/>
            <person name="Gueldener U."/>
            <person name="Muensterkoetter M."/>
            <person name="Nagy L.G."/>
        </authorList>
    </citation>
    <scope>NUCLEOTIDE SEQUENCE [LARGE SCALE GENOMIC DNA]</scope>
    <source>
        <strain evidence="3">28-4</strain>
    </source>
</reference>
<evidence type="ECO:0000313" key="2">
    <source>
        <dbReference type="EMBL" id="PBK68451.1"/>
    </source>
</evidence>
<sequence length="399" mass="45374">MSFPHPPSGIISQASRDHFLRTCIDWTGLNTERARSLYANLQAITIKIIQYPIFCLVFQIMPEIMPWQESVASTPYYKNFMGIFKKIKRIIATWLLDTDPESEDVDHEENQSAASPSPGDTLPTAVPSLDRIVPTYSHETEWTVKYWRGNRPSPDSPHTPGGYSQVQESHLIDALWHNRSERRQIHLGRFLCTYEVRDKEDPKEFLVNPRSLEFNSEVKKALRPHKQILVDLVDSPNEVDDAIVPAKRIAEVAEKAASDGNPKPDAADVDMEALILLEMRMFDRSEDAGIAGNYHCDGPEGEKQVGPEFDTEELAQWHRAKLKKEEEKKRGDEVTWPKPRMLSRCTGKCRALDDIPAEPSAVRPGSPNKDTALLPAKRSHRKLMDNTDPDWQTKEKPCS</sequence>
<dbReference type="Proteomes" id="UP000218334">
    <property type="component" value="Unassembled WGS sequence"/>
</dbReference>
<keyword evidence="3" id="KW-1185">Reference proteome</keyword>
<dbReference type="STRING" id="1076256.A0A2H3BC52"/>
<dbReference type="AlphaFoldDB" id="A0A2H3BC52"/>
<proteinExistence type="predicted"/>
<protein>
    <submittedName>
        <fullName evidence="2">Uncharacterized protein</fullName>
    </submittedName>
</protein>